<organism evidence="2 3">
    <name type="scientific">Oryza meyeriana var. granulata</name>
    <dbReference type="NCBI Taxonomy" id="110450"/>
    <lineage>
        <taxon>Eukaryota</taxon>
        <taxon>Viridiplantae</taxon>
        <taxon>Streptophyta</taxon>
        <taxon>Embryophyta</taxon>
        <taxon>Tracheophyta</taxon>
        <taxon>Spermatophyta</taxon>
        <taxon>Magnoliopsida</taxon>
        <taxon>Liliopsida</taxon>
        <taxon>Poales</taxon>
        <taxon>Poaceae</taxon>
        <taxon>BOP clade</taxon>
        <taxon>Oryzoideae</taxon>
        <taxon>Oryzeae</taxon>
        <taxon>Oryzinae</taxon>
        <taxon>Oryza</taxon>
        <taxon>Oryza meyeriana</taxon>
    </lineage>
</organism>
<accession>A0A6G1ECK1</accession>
<dbReference type="AlphaFoldDB" id="A0A6G1ECK1"/>
<feature type="compositionally biased region" description="Basic and acidic residues" evidence="1">
    <location>
        <begin position="153"/>
        <end position="171"/>
    </location>
</feature>
<reference evidence="2 3" key="1">
    <citation type="submission" date="2019-11" db="EMBL/GenBank/DDBJ databases">
        <title>Whole genome sequence of Oryza granulata.</title>
        <authorList>
            <person name="Li W."/>
        </authorList>
    </citation>
    <scope>NUCLEOTIDE SEQUENCE [LARGE SCALE GENOMIC DNA]</scope>
    <source>
        <strain evidence="3">cv. Menghai</strain>
        <tissue evidence="2">Leaf</tissue>
    </source>
</reference>
<evidence type="ECO:0000313" key="2">
    <source>
        <dbReference type="EMBL" id="KAF0921663.1"/>
    </source>
</evidence>
<proteinExistence type="predicted"/>
<gene>
    <name evidence="2" type="ORF">E2562_013401</name>
</gene>
<protein>
    <submittedName>
        <fullName evidence="2">Uncharacterized protein</fullName>
    </submittedName>
</protein>
<feature type="compositionally biased region" description="Basic residues" evidence="1">
    <location>
        <begin position="190"/>
        <end position="202"/>
    </location>
</feature>
<feature type="region of interest" description="Disordered" evidence="1">
    <location>
        <begin position="153"/>
        <end position="202"/>
    </location>
</feature>
<keyword evidence="3" id="KW-1185">Reference proteome</keyword>
<dbReference type="Proteomes" id="UP000479710">
    <property type="component" value="Unassembled WGS sequence"/>
</dbReference>
<name>A0A6G1ECK1_9ORYZ</name>
<evidence type="ECO:0000313" key="3">
    <source>
        <dbReference type="Proteomes" id="UP000479710"/>
    </source>
</evidence>
<sequence length="202" mass="22589">MAAPPRAGAQDLAMGSSPPPPAMALDLAMGLQEGRSRRSLLPMARSGGSLLWREAKSSIPKGRRHMAAVVHSPAVADIELLATTIVDLPVATAMHLELHTDMVLELLPLTTTIELTLAMPLSYRPWPLSSSLPRPWSEDWCCRERGERALAWRQREGSGDRRGGREERHLEGSTSAAMEAWWQQEEEQKKKRRGKRKENKRE</sequence>
<comment type="caution">
    <text evidence="2">The sequence shown here is derived from an EMBL/GenBank/DDBJ whole genome shotgun (WGS) entry which is preliminary data.</text>
</comment>
<dbReference type="EMBL" id="SPHZ02000004">
    <property type="protein sequence ID" value="KAF0921663.1"/>
    <property type="molecule type" value="Genomic_DNA"/>
</dbReference>
<evidence type="ECO:0000256" key="1">
    <source>
        <dbReference type="SAM" id="MobiDB-lite"/>
    </source>
</evidence>